<gene>
    <name evidence="2" type="ORF">QVD17_24908</name>
</gene>
<dbReference type="EMBL" id="JAUHHV010000006">
    <property type="protein sequence ID" value="KAK1422050.1"/>
    <property type="molecule type" value="Genomic_DNA"/>
</dbReference>
<proteinExistence type="predicted"/>
<name>A0AAD8KM23_TARER</name>
<reference evidence="2" key="1">
    <citation type="journal article" date="2023" name="bioRxiv">
        <title>Improved chromosome-level genome assembly for marigold (Tagetes erecta).</title>
        <authorList>
            <person name="Jiang F."/>
            <person name="Yuan L."/>
            <person name="Wang S."/>
            <person name="Wang H."/>
            <person name="Xu D."/>
            <person name="Wang A."/>
            <person name="Fan W."/>
        </authorList>
    </citation>
    <scope>NUCLEOTIDE SEQUENCE</scope>
    <source>
        <strain evidence="2">WSJ</strain>
        <tissue evidence="2">Leaf</tissue>
    </source>
</reference>
<comment type="caution">
    <text evidence="2">The sequence shown here is derived from an EMBL/GenBank/DDBJ whole genome shotgun (WGS) entry which is preliminary data.</text>
</comment>
<dbReference type="PANTHER" id="PTHR34686">
    <property type="entry name" value="MATERNAL EFFECT EMBRYO ARREST PROTEIN"/>
    <property type="match status" value="1"/>
</dbReference>
<evidence type="ECO:0000313" key="3">
    <source>
        <dbReference type="Proteomes" id="UP001229421"/>
    </source>
</evidence>
<evidence type="ECO:0000256" key="1">
    <source>
        <dbReference type="SAM" id="MobiDB-lite"/>
    </source>
</evidence>
<accession>A0AAD8KM23</accession>
<organism evidence="2 3">
    <name type="scientific">Tagetes erecta</name>
    <name type="common">African marigold</name>
    <dbReference type="NCBI Taxonomy" id="13708"/>
    <lineage>
        <taxon>Eukaryota</taxon>
        <taxon>Viridiplantae</taxon>
        <taxon>Streptophyta</taxon>
        <taxon>Embryophyta</taxon>
        <taxon>Tracheophyta</taxon>
        <taxon>Spermatophyta</taxon>
        <taxon>Magnoliopsida</taxon>
        <taxon>eudicotyledons</taxon>
        <taxon>Gunneridae</taxon>
        <taxon>Pentapetalae</taxon>
        <taxon>asterids</taxon>
        <taxon>campanulids</taxon>
        <taxon>Asterales</taxon>
        <taxon>Asteraceae</taxon>
        <taxon>Asteroideae</taxon>
        <taxon>Heliantheae alliance</taxon>
        <taxon>Tageteae</taxon>
        <taxon>Tagetes</taxon>
    </lineage>
</organism>
<protein>
    <submittedName>
        <fullName evidence="2">Uncharacterized protein</fullName>
    </submittedName>
</protein>
<feature type="region of interest" description="Disordered" evidence="1">
    <location>
        <begin position="31"/>
        <end position="61"/>
    </location>
</feature>
<dbReference type="AlphaFoldDB" id="A0AAD8KM23"/>
<sequence length="181" mass="20345">MAGPPTTTVKPSRSDEIIDPNHQLQITQQIKSHFDSLLPNRHPKPNRSDPDHNPSQSLSHRPTATIPELINFQFLTSQSQEIVSDGGATVEDEFVETGYYNQLISIDKEHHTTGSGFIKVAMEKHGDDDDGLYDLGFRVRSYGGFRDQVVKSNPAMNDWVPASDYFDQDEFVSSKPNRSEN</sequence>
<dbReference type="Proteomes" id="UP001229421">
    <property type="component" value="Unassembled WGS sequence"/>
</dbReference>
<evidence type="ECO:0000313" key="2">
    <source>
        <dbReference type="EMBL" id="KAK1422050.1"/>
    </source>
</evidence>
<dbReference type="PANTHER" id="PTHR34686:SF1">
    <property type="entry name" value="MATERNAL EFFECT EMBRYO ARREST 59"/>
    <property type="match status" value="1"/>
</dbReference>
<keyword evidence="3" id="KW-1185">Reference proteome</keyword>